<sequence length="53" mass="5574">MEATGGTRGVTAISTSALKKVFPPPAGSDRSKRKSFGPPVVAQDWPEDEVVFA</sequence>
<evidence type="ECO:0000256" key="1">
    <source>
        <dbReference type="SAM" id="MobiDB-lite"/>
    </source>
</evidence>
<accession>A0A317SQX6</accession>
<reference evidence="2 3" key="1">
    <citation type="submission" date="2018-03" db="EMBL/GenBank/DDBJ databases">
        <title>Genomes of Pezizomycetes fungi and the evolution of truffles.</title>
        <authorList>
            <person name="Murat C."/>
            <person name="Payen T."/>
            <person name="Noel B."/>
            <person name="Kuo A."/>
            <person name="Martin F.M."/>
        </authorList>
    </citation>
    <scope>NUCLEOTIDE SEQUENCE [LARGE SCALE GENOMIC DNA]</scope>
    <source>
        <strain evidence="2">091103-1</strain>
    </source>
</reference>
<keyword evidence="3" id="KW-1185">Reference proteome</keyword>
<name>A0A317SQX6_9PEZI</name>
<proteinExistence type="predicted"/>
<gene>
    <name evidence="2" type="ORF">C7212DRAFT_318692</name>
</gene>
<dbReference type="Proteomes" id="UP000246991">
    <property type="component" value="Unassembled WGS sequence"/>
</dbReference>
<protein>
    <submittedName>
        <fullName evidence="2">Uncharacterized protein</fullName>
    </submittedName>
</protein>
<evidence type="ECO:0000313" key="3">
    <source>
        <dbReference type="Proteomes" id="UP000246991"/>
    </source>
</evidence>
<organism evidence="2 3">
    <name type="scientific">Tuber magnatum</name>
    <name type="common">white Piedmont truffle</name>
    <dbReference type="NCBI Taxonomy" id="42249"/>
    <lineage>
        <taxon>Eukaryota</taxon>
        <taxon>Fungi</taxon>
        <taxon>Dikarya</taxon>
        <taxon>Ascomycota</taxon>
        <taxon>Pezizomycotina</taxon>
        <taxon>Pezizomycetes</taxon>
        <taxon>Pezizales</taxon>
        <taxon>Tuberaceae</taxon>
        <taxon>Tuber</taxon>
    </lineage>
</organism>
<evidence type="ECO:0000313" key="2">
    <source>
        <dbReference type="EMBL" id="PWW76180.1"/>
    </source>
</evidence>
<comment type="caution">
    <text evidence="2">The sequence shown here is derived from an EMBL/GenBank/DDBJ whole genome shotgun (WGS) entry which is preliminary data.</text>
</comment>
<feature type="region of interest" description="Disordered" evidence="1">
    <location>
        <begin position="1"/>
        <end position="41"/>
    </location>
</feature>
<dbReference type="EMBL" id="PYWC01000036">
    <property type="protein sequence ID" value="PWW76180.1"/>
    <property type="molecule type" value="Genomic_DNA"/>
</dbReference>
<dbReference type="AlphaFoldDB" id="A0A317SQX6"/>